<dbReference type="AlphaFoldDB" id="A0A7W8HHG1"/>
<organism evidence="1 2">
    <name type="scientific">Quisquiliibacterium transsilvanicum</name>
    <dbReference type="NCBI Taxonomy" id="1549638"/>
    <lineage>
        <taxon>Bacteria</taxon>
        <taxon>Pseudomonadati</taxon>
        <taxon>Pseudomonadota</taxon>
        <taxon>Betaproteobacteria</taxon>
        <taxon>Burkholderiales</taxon>
        <taxon>Burkholderiaceae</taxon>
        <taxon>Quisquiliibacterium</taxon>
    </lineage>
</organism>
<keyword evidence="2" id="KW-1185">Reference proteome</keyword>
<accession>A0A7W8HHG1</accession>
<dbReference type="EMBL" id="JACHGB010000003">
    <property type="protein sequence ID" value="MBB5271373.1"/>
    <property type="molecule type" value="Genomic_DNA"/>
</dbReference>
<sequence length="67" mass="7746">MLPADVARCRGITKRGVLVLVCSVCQRRHAWADDHRREVDRMLVVEPPKRVIDCSMFMPMEEGDHAR</sequence>
<protein>
    <submittedName>
        <fullName evidence="1">Uncharacterized protein</fullName>
    </submittedName>
</protein>
<dbReference type="Proteomes" id="UP000532440">
    <property type="component" value="Unassembled WGS sequence"/>
</dbReference>
<proteinExistence type="predicted"/>
<evidence type="ECO:0000313" key="2">
    <source>
        <dbReference type="Proteomes" id="UP000532440"/>
    </source>
</evidence>
<reference evidence="1 2" key="1">
    <citation type="submission" date="2020-08" db="EMBL/GenBank/DDBJ databases">
        <title>Genomic Encyclopedia of Type Strains, Phase IV (KMG-IV): sequencing the most valuable type-strain genomes for metagenomic binning, comparative biology and taxonomic classification.</title>
        <authorList>
            <person name="Goeker M."/>
        </authorList>
    </citation>
    <scope>NUCLEOTIDE SEQUENCE [LARGE SCALE GENOMIC DNA]</scope>
    <source>
        <strain evidence="1 2">DSM 29781</strain>
    </source>
</reference>
<gene>
    <name evidence="1" type="ORF">HNQ70_001383</name>
</gene>
<evidence type="ECO:0000313" key="1">
    <source>
        <dbReference type="EMBL" id="MBB5271373.1"/>
    </source>
</evidence>
<dbReference type="RefSeq" id="WP_183965691.1">
    <property type="nucleotide sequence ID" value="NZ_BAABEW010000001.1"/>
</dbReference>
<name>A0A7W8HHG1_9BURK</name>
<comment type="caution">
    <text evidence="1">The sequence shown here is derived from an EMBL/GenBank/DDBJ whole genome shotgun (WGS) entry which is preliminary data.</text>
</comment>